<feature type="chain" id="PRO_5021866303" evidence="2">
    <location>
        <begin position="23"/>
        <end position="364"/>
    </location>
</feature>
<dbReference type="PROSITE" id="PS50005">
    <property type="entry name" value="TPR"/>
    <property type="match status" value="7"/>
</dbReference>
<reference evidence="3 4" key="1">
    <citation type="submission" date="2019-07" db="EMBL/GenBank/DDBJ databases">
        <title>Whole genome shotgun sequence of Oceanithermus desulfurans NBRC 100063.</title>
        <authorList>
            <person name="Hosoyama A."/>
            <person name="Uohara A."/>
            <person name="Ohji S."/>
            <person name="Ichikawa N."/>
        </authorList>
    </citation>
    <scope>NUCLEOTIDE SEQUENCE [LARGE SCALE GENOMIC DNA]</scope>
    <source>
        <strain evidence="3 4">NBRC 100063</strain>
    </source>
</reference>
<keyword evidence="1" id="KW-0802">TPR repeat</keyword>
<sequence>MRKRSWIWLLTLAMAMVGSSWAQSEQAQPEQKEPSVKAYLLVGDVYYSSGEYDAAMIAFRRALEKEPNNVYALYGLGRTQLKMHQFTSAIENLKRAIAIDGSYAPLYVALAQAYTDRYLYAEDKTAAEEFLDQALLILDDARTIDPNYHAIYNQRGLVYQYKGQLDKAEAAFKQALAIAPDDAVVRYNLAQVYLSQGKLDEALDMLAQGVAVDPASAQLQLLYGKVLAVKGRLAEAEQALAKATELAPLNASTWLNLGQVYYLEKKYAEAIDTLDKAIELDPLGYPEAYFYLGRSHLEAGHVDDARLNLTKAIKLAPDNADYHYWLARALIAAGENDAARAELERALELAPNHQEAKKALSTLK</sequence>
<feature type="signal peptide" evidence="2">
    <location>
        <begin position="1"/>
        <end position="22"/>
    </location>
</feature>
<keyword evidence="2" id="KW-0732">Signal</keyword>
<dbReference type="OrthoDB" id="29685at2"/>
<dbReference type="RefSeq" id="WP_147148958.1">
    <property type="nucleotide sequence ID" value="NZ_BJXN01000024.1"/>
</dbReference>
<name>A0A511RMF9_9DEIN</name>
<dbReference type="GO" id="GO:0016740">
    <property type="term" value="F:transferase activity"/>
    <property type="evidence" value="ECO:0007669"/>
    <property type="project" value="UniProtKB-KW"/>
</dbReference>
<feature type="repeat" description="TPR" evidence="1">
    <location>
        <begin position="320"/>
        <end position="353"/>
    </location>
</feature>
<dbReference type="Pfam" id="PF13432">
    <property type="entry name" value="TPR_16"/>
    <property type="match status" value="2"/>
</dbReference>
<feature type="repeat" description="TPR" evidence="1">
    <location>
        <begin position="286"/>
        <end position="319"/>
    </location>
</feature>
<dbReference type="PROSITE" id="PS50293">
    <property type="entry name" value="TPR_REGION"/>
    <property type="match status" value="2"/>
</dbReference>
<feature type="repeat" description="TPR" evidence="1">
    <location>
        <begin position="183"/>
        <end position="216"/>
    </location>
</feature>
<evidence type="ECO:0000256" key="2">
    <source>
        <dbReference type="SAM" id="SignalP"/>
    </source>
</evidence>
<dbReference type="PANTHER" id="PTHR12558">
    <property type="entry name" value="CELL DIVISION CYCLE 16,23,27"/>
    <property type="match status" value="1"/>
</dbReference>
<evidence type="ECO:0000313" key="4">
    <source>
        <dbReference type="Proteomes" id="UP000321827"/>
    </source>
</evidence>
<accession>A0A511RMF9</accession>
<dbReference type="Pfam" id="PF13414">
    <property type="entry name" value="TPR_11"/>
    <property type="match status" value="1"/>
</dbReference>
<feature type="repeat" description="TPR" evidence="1">
    <location>
        <begin position="36"/>
        <end position="69"/>
    </location>
</feature>
<feature type="repeat" description="TPR" evidence="1">
    <location>
        <begin position="149"/>
        <end position="182"/>
    </location>
</feature>
<protein>
    <submittedName>
        <fullName evidence="3">O-linked GlcNAc transferase</fullName>
    </submittedName>
</protein>
<proteinExistence type="predicted"/>
<dbReference type="AlphaFoldDB" id="A0A511RMF9"/>
<evidence type="ECO:0000313" key="3">
    <source>
        <dbReference type="EMBL" id="GEM90845.1"/>
    </source>
</evidence>
<dbReference type="Pfam" id="PF14559">
    <property type="entry name" value="TPR_19"/>
    <property type="match status" value="1"/>
</dbReference>
<dbReference type="PANTHER" id="PTHR12558:SF13">
    <property type="entry name" value="CELL DIVISION CYCLE PROTEIN 27 HOMOLOG"/>
    <property type="match status" value="1"/>
</dbReference>
<feature type="repeat" description="TPR" evidence="1">
    <location>
        <begin position="70"/>
        <end position="103"/>
    </location>
</feature>
<dbReference type="EMBL" id="BJXN01000024">
    <property type="protein sequence ID" value="GEM90845.1"/>
    <property type="molecule type" value="Genomic_DNA"/>
</dbReference>
<dbReference type="Gene3D" id="1.25.40.10">
    <property type="entry name" value="Tetratricopeptide repeat domain"/>
    <property type="match status" value="3"/>
</dbReference>
<evidence type="ECO:0000256" key="1">
    <source>
        <dbReference type="PROSITE-ProRule" id="PRU00339"/>
    </source>
</evidence>
<dbReference type="InterPro" id="IPR011990">
    <property type="entry name" value="TPR-like_helical_dom_sf"/>
</dbReference>
<dbReference type="SMART" id="SM00028">
    <property type="entry name" value="TPR"/>
    <property type="match status" value="8"/>
</dbReference>
<feature type="repeat" description="TPR" evidence="1">
    <location>
        <begin position="251"/>
        <end position="284"/>
    </location>
</feature>
<dbReference type="Proteomes" id="UP000321827">
    <property type="component" value="Unassembled WGS sequence"/>
</dbReference>
<organism evidence="3 4">
    <name type="scientific">Oceanithermus desulfurans NBRC 100063</name>
    <dbReference type="NCBI Taxonomy" id="1227550"/>
    <lineage>
        <taxon>Bacteria</taxon>
        <taxon>Thermotogati</taxon>
        <taxon>Deinococcota</taxon>
        <taxon>Deinococci</taxon>
        <taxon>Thermales</taxon>
        <taxon>Thermaceae</taxon>
        <taxon>Oceanithermus</taxon>
    </lineage>
</organism>
<dbReference type="InterPro" id="IPR019734">
    <property type="entry name" value="TPR_rpt"/>
</dbReference>
<comment type="caution">
    <text evidence="3">The sequence shown here is derived from an EMBL/GenBank/DDBJ whole genome shotgun (WGS) entry which is preliminary data.</text>
</comment>
<dbReference type="SUPFAM" id="SSF48452">
    <property type="entry name" value="TPR-like"/>
    <property type="match status" value="1"/>
</dbReference>
<keyword evidence="3" id="KW-0808">Transferase</keyword>
<gene>
    <name evidence="3" type="ORF">ODE01S_22790</name>
</gene>